<keyword evidence="1" id="KW-0479">Metal-binding</keyword>
<feature type="compositionally biased region" description="Basic and acidic residues" evidence="7">
    <location>
        <begin position="640"/>
        <end position="659"/>
    </location>
</feature>
<proteinExistence type="inferred from homology"/>
<evidence type="ECO:0000313" key="8">
    <source>
        <dbReference type="Ensembl" id="ENSORLP00020006761.1"/>
    </source>
</evidence>
<comment type="function">
    <text evidence="5">Implicated in development of the cochlea.</text>
</comment>
<dbReference type="PANTHER" id="PTHR23186:SF2">
    <property type="entry name" value="SINE OCULIS-BINDING PROTEIN HOMOLOG"/>
    <property type="match status" value="1"/>
</dbReference>
<feature type="compositionally biased region" description="Low complexity" evidence="7">
    <location>
        <begin position="320"/>
        <end position="340"/>
    </location>
</feature>
<evidence type="ECO:0000313" key="9">
    <source>
        <dbReference type="Proteomes" id="UP000265180"/>
    </source>
</evidence>
<dbReference type="Pfam" id="PF15279">
    <property type="entry name" value="SOBP"/>
    <property type="match status" value="2"/>
</dbReference>
<feature type="region of interest" description="Disordered" evidence="7">
    <location>
        <begin position="314"/>
        <end position="350"/>
    </location>
</feature>
<evidence type="ECO:0000256" key="7">
    <source>
        <dbReference type="SAM" id="MobiDB-lite"/>
    </source>
</evidence>
<protein>
    <submittedName>
        <fullName evidence="8">Sine oculis binding protein homolog (Drosophila) a</fullName>
    </submittedName>
</protein>
<feature type="region of interest" description="Disordered" evidence="7">
    <location>
        <begin position="1"/>
        <end position="25"/>
    </location>
</feature>
<sequence length="770" mass="82708">MAEMEKEGRPPENKRSRKPAHPVKREINEEMKNFAENTMNELLGWYGYDKVELRESDNLEIGETPQHTSILKDEDASNVQIMCAWCQKVGNKRYSLSMGSELKSFCSEKCFAACRRAYFKRNKVCDWCKHIRHTKEYLDFGAGERRLQFCSAKCLNQYKMDIFYKETQASLPGALCNPAHAAGGESKPDCGGGVQLLTPESWGAPLTDIRRKPPSPGGPSSISALAPSISSAPSPPDMAGVSLVPTPVPNLHPPVGVPSGSPPMVMTPRGPMPLPLFMEHQMIQQIRPPFFHPSSHPAGPNSPLSNPIIPGIGPPPPSFGPTSSSMHRPLLSPHVHPSSSANPGMIPPHPGLPMTGLPPFPINMMPNGPIPLSPVMNFGMPSLAPLVPPPTLLVPYPVIVPLPVPIPIPIPIPINSKTFKDQPENSNLVSRAPECSQTSESQSVGSPGGSRGEQKTRLSDGEHVSPLSERATTTIVDLTGKAEVSSGNIGLTSGPGLTNDVIDLTMGQRPDQQQVIQRILPGVHVKVEGEADCKSPLAVGLEGNGRDEEKAFEGEGAKHKQTLESTALPSRNNTPLSKADSPVSQLSSCMPNLAFPPLPSSIRSQSLVLPQCPVSSTATCNVIVNGTGRHSLVNPAFESCPDRKTDRVGGQKEDGDRPANGDLEYEALKENNCSVGEWEMGKWVSAQDEKVDTVEGKPDPDTSMEEGEHAYTLPLLSAGGCVVIQPVPKPSAEKTAILSCSISTPLSAAGSPELEPPLKRRCLRIRNQNK</sequence>
<feature type="region of interest" description="Disordered" evidence="7">
    <location>
        <begin position="421"/>
        <end position="472"/>
    </location>
</feature>
<dbReference type="GO" id="GO:0008270">
    <property type="term" value="F:zinc ion binding"/>
    <property type="evidence" value="ECO:0007669"/>
    <property type="project" value="UniProtKB-KW"/>
</dbReference>
<accession>A0A3P9KE98</accession>
<dbReference type="InterPro" id="IPR026092">
    <property type="entry name" value="RAI2/SOBP"/>
</dbReference>
<evidence type="ECO:0000256" key="6">
    <source>
        <dbReference type="ARBA" id="ARBA00038096"/>
    </source>
</evidence>
<feature type="region of interest" description="Disordered" evidence="7">
    <location>
        <begin position="199"/>
        <end position="245"/>
    </location>
</feature>
<feature type="compositionally biased region" description="Polar residues" evidence="7">
    <location>
        <begin position="424"/>
        <end position="445"/>
    </location>
</feature>
<feature type="compositionally biased region" description="Polar residues" evidence="7">
    <location>
        <begin position="563"/>
        <end position="585"/>
    </location>
</feature>
<reference evidence="8 9" key="2">
    <citation type="submission" date="2017-04" db="EMBL/GenBank/DDBJ databases">
        <title>CpG methylation of centromeres and impact of large insertions on vertebrate speciation.</title>
        <authorList>
            <person name="Ichikawa K."/>
            <person name="Yoshimura J."/>
            <person name="Morishita S."/>
        </authorList>
    </citation>
    <scope>NUCLEOTIDE SEQUENCE</scope>
    <source>
        <strain evidence="8 9">HNI</strain>
    </source>
</reference>
<comment type="similarity">
    <text evidence="6">Belongs to the SOBP family.</text>
</comment>
<feature type="compositionally biased region" description="Basic and acidic residues" evidence="7">
    <location>
        <begin position="544"/>
        <end position="562"/>
    </location>
</feature>
<keyword evidence="4" id="KW-0862">Zinc</keyword>
<dbReference type="PANTHER" id="PTHR23186">
    <property type="entry name" value="RETINOIC ACID-INDUCED PROTEIN 2"/>
    <property type="match status" value="1"/>
</dbReference>
<evidence type="ECO:0000256" key="3">
    <source>
        <dbReference type="ARBA" id="ARBA00022771"/>
    </source>
</evidence>
<name>A0A3P9KE98_ORYLA</name>
<feature type="region of interest" description="Disordered" evidence="7">
    <location>
        <begin position="542"/>
        <end position="585"/>
    </location>
</feature>
<dbReference type="Ensembl" id="ENSORLT00020004023.1">
    <property type="protein sequence ID" value="ENSORLP00020006761.1"/>
    <property type="gene ID" value="ENSORLG00020007764.1"/>
</dbReference>
<reference key="1">
    <citation type="journal article" date="2007" name="Nature">
        <title>The medaka draft genome and insights into vertebrate genome evolution.</title>
        <authorList>
            <person name="Kasahara M."/>
            <person name="Naruse K."/>
            <person name="Sasaki S."/>
            <person name="Nakatani Y."/>
            <person name="Qu W."/>
            <person name="Ahsan B."/>
            <person name="Yamada T."/>
            <person name="Nagayasu Y."/>
            <person name="Doi K."/>
            <person name="Kasai Y."/>
            <person name="Jindo T."/>
            <person name="Kobayashi D."/>
            <person name="Shimada A."/>
            <person name="Toyoda A."/>
            <person name="Kuroki Y."/>
            <person name="Fujiyama A."/>
            <person name="Sasaki T."/>
            <person name="Shimizu A."/>
            <person name="Asakawa S."/>
            <person name="Shimizu N."/>
            <person name="Hashimoto S."/>
            <person name="Yang J."/>
            <person name="Lee Y."/>
            <person name="Matsushima K."/>
            <person name="Sugano S."/>
            <person name="Sakaizumi M."/>
            <person name="Narita T."/>
            <person name="Ohishi K."/>
            <person name="Haga S."/>
            <person name="Ohta F."/>
            <person name="Nomoto H."/>
            <person name="Nogata K."/>
            <person name="Morishita T."/>
            <person name="Endo T."/>
            <person name="Shin-I T."/>
            <person name="Takeda H."/>
            <person name="Morishita S."/>
            <person name="Kohara Y."/>
        </authorList>
    </citation>
    <scope>NUCLEOTIDE SEQUENCE [LARGE SCALE GENOMIC DNA]</scope>
    <source>
        <strain>Hd-rR</strain>
    </source>
</reference>
<dbReference type="Proteomes" id="UP000265180">
    <property type="component" value="Chromosome 22"/>
</dbReference>
<feature type="compositionally biased region" description="Low complexity" evidence="7">
    <location>
        <begin position="218"/>
        <end position="232"/>
    </location>
</feature>
<feature type="compositionally biased region" description="Basic and acidic residues" evidence="7">
    <location>
        <begin position="452"/>
        <end position="463"/>
    </location>
</feature>
<evidence type="ECO:0000256" key="2">
    <source>
        <dbReference type="ARBA" id="ARBA00022737"/>
    </source>
</evidence>
<keyword evidence="3" id="KW-0863">Zinc-finger</keyword>
<dbReference type="AlphaFoldDB" id="A0A3P9KE98"/>
<reference evidence="8" key="4">
    <citation type="submission" date="2025-09" db="UniProtKB">
        <authorList>
            <consortium name="Ensembl"/>
        </authorList>
    </citation>
    <scope>IDENTIFICATION</scope>
    <source>
        <strain evidence="8">HNI</strain>
    </source>
</reference>
<reference evidence="8" key="3">
    <citation type="submission" date="2025-08" db="UniProtKB">
        <authorList>
            <consortium name="Ensembl"/>
        </authorList>
    </citation>
    <scope>IDENTIFICATION</scope>
    <source>
        <strain evidence="8">HNI</strain>
    </source>
</reference>
<organism evidence="8 9">
    <name type="scientific">Oryzias latipes</name>
    <name type="common">Japanese rice fish</name>
    <name type="synonym">Japanese killifish</name>
    <dbReference type="NCBI Taxonomy" id="8090"/>
    <lineage>
        <taxon>Eukaryota</taxon>
        <taxon>Metazoa</taxon>
        <taxon>Chordata</taxon>
        <taxon>Craniata</taxon>
        <taxon>Vertebrata</taxon>
        <taxon>Euteleostomi</taxon>
        <taxon>Actinopterygii</taxon>
        <taxon>Neopterygii</taxon>
        <taxon>Teleostei</taxon>
        <taxon>Neoteleostei</taxon>
        <taxon>Acanthomorphata</taxon>
        <taxon>Ovalentaria</taxon>
        <taxon>Atherinomorphae</taxon>
        <taxon>Beloniformes</taxon>
        <taxon>Adrianichthyidae</taxon>
        <taxon>Oryziinae</taxon>
        <taxon>Oryzias</taxon>
    </lineage>
</organism>
<evidence type="ECO:0000256" key="1">
    <source>
        <dbReference type="ARBA" id="ARBA00022723"/>
    </source>
</evidence>
<feature type="region of interest" description="Disordered" evidence="7">
    <location>
        <begin position="635"/>
        <end position="661"/>
    </location>
</feature>
<evidence type="ECO:0000256" key="4">
    <source>
        <dbReference type="ARBA" id="ARBA00022833"/>
    </source>
</evidence>
<evidence type="ECO:0000256" key="5">
    <source>
        <dbReference type="ARBA" id="ARBA00037245"/>
    </source>
</evidence>
<keyword evidence="2" id="KW-0677">Repeat</keyword>
<feature type="compositionally biased region" description="Basic and acidic residues" evidence="7">
    <location>
        <begin position="1"/>
        <end position="14"/>
    </location>
</feature>